<dbReference type="CDD" id="cd01948">
    <property type="entry name" value="EAL"/>
    <property type="match status" value="1"/>
</dbReference>
<dbReference type="InterPro" id="IPR035919">
    <property type="entry name" value="EAL_sf"/>
</dbReference>
<feature type="domain" description="EAL" evidence="2">
    <location>
        <begin position="501"/>
        <end position="754"/>
    </location>
</feature>
<dbReference type="AlphaFoldDB" id="A0A845B0Z8"/>
<dbReference type="PANTHER" id="PTHR33121:SF70">
    <property type="entry name" value="SIGNALING PROTEIN YKOW"/>
    <property type="match status" value="1"/>
</dbReference>
<proteinExistence type="predicted"/>
<dbReference type="InterPro" id="IPR050706">
    <property type="entry name" value="Cyclic-di-GMP_PDE-like"/>
</dbReference>
<dbReference type="InterPro" id="IPR007890">
    <property type="entry name" value="CHASE2"/>
</dbReference>
<dbReference type="InterPro" id="IPR043128">
    <property type="entry name" value="Rev_trsase/Diguanyl_cyclase"/>
</dbReference>
<dbReference type="PROSITE" id="PS50883">
    <property type="entry name" value="EAL"/>
    <property type="match status" value="1"/>
</dbReference>
<evidence type="ECO:0000313" key="3">
    <source>
        <dbReference type="EMBL" id="MXP45413.1"/>
    </source>
</evidence>
<keyword evidence="1" id="KW-1133">Transmembrane helix</keyword>
<dbReference type="PANTHER" id="PTHR33121">
    <property type="entry name" value="CYCLIC DI-GMP PHOSPHODIESTERASE PDEF"/>
    <property type="match status" value="1"/>
</dbReference>
<reference evidence="3 4" key="1">
    <citation type="submission" date="2019-12" db="EMBL/GenBank/DDBJ databases">
        <title>Genomic-based taxomic classification of the family Erythrobacteraceae.</title>
        <authorList>
            <person name="Xu L."/>
        </authorList>
    </citation>
    <scope>NUCLEOTIDE SEQUENCE [LARGE SCALE GENOMIC DNA]</scope>
    <source>
        <strain evidence="3 4">KCTC 42453</strain>
    </source>
</reference>
<dbReference type="InterPro" id="IPR001633">
    <property type="entry name" value="EAL_dom"/>
</dbReference>
<gene>
    <name evidence="3" type="ORF">GRI65_13235</name>
</gene>
<dbReference type="GO" id="GO:0071111">
    <property type="term" value="F:cyclic-guanylate-specific phosphodiesterase activity"/>
    <property type="evidence" value="ECO:0007669"/>
    <property type="project" value="InterPro"/>
</dbReference>
<accession>A0A845B0Z8</accession>
<dbReference type="EMBL" id="WTYL01000003">
    <property type="protein sequence ID" value="MXP45413.1"/>
    <property type="molecule type" value="Genomic_DNA"/>
</dbReference>
<name>A0A845B0Z8_9SPHN</name>
<dbReference type="Pfam" id="PF00563">
    <property type="entry name" value="EAL"/>
    <property type="match status" value="1"/>
</dbReference>
<dbReference type="Proteomes" id="UP000431922">
    <property type="component" value="Unassembled WGS sequence"/>
</dbReference>
<dbReference type="SMART" id="SM00052">
    <property type="entry name" value="EAL"/>
    <property type="match status" value="1"/>
</dbReference>
<dbReference type="Gene3D" id="3.20.20.450">
    <property type="entry name" value="EAL domain"/>
    <property type="match status" value="1"/>
</dbReference>
<evidence type="ECO:0000256" key="1">
    <source>
        <dbReference type="SAM" id="Phobius"/>
    </source>
</evidence>
<evidence type="ECO:0000313" key="4">
    <source>
        <dbReference type="Proteomes" id="UP000431922"/>
    </source>
</evidence>
<keyword evidence="1" id="KW-0472">Membrane</keyword>
<evidence type="ECO:0000259" key="2">
    <source>
        <dbReference type="PROSITE" id="PS50883"/>
    </source>
</evidence>
<keyword evidence="1" id="KW-0812">Transmembrane</keyword>
<feature type="transmembrane region" description="Helical" evidence="1">
    <location>
        <begin position="291"/>
        <end position="311"/>
    </location>
</feature>
<keyword evidence="4" id="KW-1185">Reference proteome</keyword>
<dbReference type="Gene3D" id="3.30.70.270">
    <property type="match status" value="1"/>
</dbReference>
<protein>
    <submittedName>
        <fullName evidence="3">EAL domain-containing protein</fullName>
    </submittedName>
</protein>
<feature type="transmembrane region" description="Helical" evidence="1">
    <location>
        <begin position="264"/>
        <end position="284"/>
    </location>
</feature>
<sequence>MLAKERFRHAAIAIILAILVGVTTILRPLDIAAWALQSKMFTHQASGDIVLVELGGEGSAIRRTDNLQLAESLDYLDKVGVERIFIDMPLRLQGEPKADFSLRTSLEQLGERVILAEAVQSIPRQGQDIVRSDPYFAEGARRVSSDYQTDFMGYVWVLAGQNSGPETQLSSLAFALAAKSGKDASICPDYTINIASVPKFDLDQVEGLAGKLDERFTGKTVLLSVSDSSQRKIKAARVGETTSSMIHIIGAETLMRGSGQNPHWLVLLSTFGFALLLGSMLFANKETRFRFYAVWSIFLIACFMLTAWLGVRTTFSEPSAIAIFYGLFRGVANYKRRYLYRDARSKLPNFAALQRDLDDDRNSDFCAIVVAKVARLDAVFATLSLTEQARYLRQIGARLSLGDTGETIYYDGGKYFGFFLRNMSTDDLHEHLSGLRAVVSQSITIAERPIDVSMTIGAENCIGKSVSSRLSSAIAAADQAREAYQPVFVISDLEVDSDTWDHSLQARLESALSEDRISIKLQPQISFATGLIVGAEALARWVDEERGEISPERFIGQCERVGRLDDLTKRILLKSLRAANSLGIDGHKPTISVNASAIQFLDDRMAVMIGESLSQTSMDPSKLTIEVTETARIENFAIARDVFEVIKQSGVRFSMDDFGVASANLDAMLELPFDEIKIDRKFVSRMTTSKRARAIVANIIRLAKDAGVLVVAEGIEDRESFDLLRAMGCDIGQGFLIARPLSLSELKETLDLQMDMPTFSHKLG</sequence>
<dbReference type="SMART" id="SM01080">
    <property type="entry name" value="CHASE2"/>
    <property type="match status" value="1"/>
</dbReference>
<comment type="caution">
    <text evidence="3">The sequence shown here is derived from an EMBL/GenBank/DDBJ whole genome shotgun (WGS) entry which is preliminary data.</text>
</comment>
<organism evidence="3 4">
    <name type="scientific">Allopontixanthobacter sediminis</name>
    <dbReference type="NCBI Taxonomy" id="1689985"/>
    <lineage>
        <taxon>Bacteria</taxon>
        <taxon>Pseudomonadati</taxon>
        <taxon>Pseudomonadota</taxon>
        <taxon>Alphaproteobacteria</taxon>
        <taxon>Sphingomonadales</taxon>
        <taxon>Erythrobacteraceae</taxon>
        <taxon>Allopontixanthobacter</taxon>
    </lineage>
</organism>
<dbReference type="SUPFAM" id="SSF141868">
    <property type="entry name" value="EAL domain-like"/>
    <property type="match status" value="1"/>
</dbReference>